<name>C0PKL5_MAIZE</name>
<protein>
    <submittedName>
        <fullName evidence="2">Uncharacterized protein</fullName>
    </submittedName>
</protein>
<accession>C0PKL5</accession>
<evidence type="ECO:0000313" key="2">
    <source>
        <dbReference type="EMBL" id="ACN35731.1"/>
    </source>
</evidence>
<feature type="compositionally biased region" description="Low complexity" evidence="1">
    <location>
        <begin position="58"/>
        <end position="67"/>
    </location>
</feature>
<feature type="compositionally biased region" description="Basic residues" evidence="1">
    <location>
        <begin position="74"/>
        <end position="84"/>
    </location>
</feature>
<sequence length="291" mass="31973">MDAGLRVVGCLQDARRAGGSGDDVGVDRAQLVRGQQAHLHAGQLPVPLRRLRLLPDQRPAAPAARQAPSPPRGAHPHGRLRRGLQLRAPDGGRGRPPGVPPGQGAAARRGARLRAQPPRAGAPRAAAPGAAPPRLRHPLGAPGAQEAAARRGPWPRPPHHPHEGRRRPLLRAHGRRRRHRRRRQGTHAHGARPGALPHDAAPLRQHLRQQRLVRARLHGGQGPPAPGRPRPHAHLRRRIQVQQLRLDRREARHRRRRLEGPHPPLPAQGRLQPIHGQVRIRQGPHRLVIAP</sequence>
<feature type="compositionally biased region" description="Low complexity" evidence="1">
    <location>
        <begin position="102"/>
        <end position="133"/>
    </location>
</feature>
<feature type="region of interest" description="Disordered" evidence="1">
    <location>
        <begin position="254"/>
        <end position="276"/>
    </location>
</feature>
<reference evidence="2" key="1">
    <citation type="journal article" date="2009" name="PLoS Genet.">
        <title>Sequencing, mapping, and analysis of 27,455 maize full-length cDNAs.</title>
        <authorList>
            <person name="Soderlund C."/>
            <person name="Descour A."/>
            <person name="Kudrna D."/>
            <person name="Bomhoff M."/>
            <person name="Boyd L."/>
            <person name="Currie J."/>
            <person name="Angelova A."/>
            <person name="Collura K."/>
            <person name="Wissotski M."/>
            <person name="Ashley E."/>
            <person name="Morrow D."/>
            <person name="Fernandes J."/>
            <person name="Walbot V."/>
            <person name="Yu Y."/>
        </authorList>
    </citation>
    <scope>NUCLEOTIDE SEQUENCE</scope>
    <source>
        <strain evidence="2">B73</strain>
    </source>
</reference>
<dbReference type="AlphaFoldDB" id="C0PKL5"/>
<organism evidence="2">
    <name type="scientific">Zea mays</name>
    <name type="common">Maize</name>
    <dbReference type="NCBI Taxonomy" id="4577"/>
    <lineage>
        <taxon>Eukaryota</taxon>
        <taxon>Viridiplantae</taxon>
        <taxon>Streptophyta</taxon>
        <taxon>Embryophyta</taxon>
        <taxon>Tracheophyta</taxon>
        <taxon>Spermatophyta</taxon>
        <taxon>Magnoliopsida</taxon>
        <taxon>Liliopsida</taxon>
        <taxon>Poales</taxon>
        <taxon>Poaceae</taxon>
        <taxon>PACMAD clade</taxon>
        <taxon>Panicoideae</taxon>
        <taxon>Andropogonodae</taxon>
        <taxon>Andropogoneae</taxon>
        <taxon>Tripsacinae</taxon>
        <taxon>Zea</taxon>
    </lineage>
</organism>
<evidence type="ECO:0000256" key="1">
    <source>
        <dbReference type="SAM" id="MobiDB-lite"/>
    </source>
</evidence>
<proteinExistence type="evidence at transcript level"/>
<feature type="compositionally biased region" description="Basic residues" evidence="1">
    <location>
        <begin position="157"/>
        <end position="190"/>
    </location>
</feature>
<dbReference type="EMBL" id="BT068834">
    <property type="protein sequence ID" value="ACN35731.1"/>
    <property type="molecule type" value="mRNA"/>
</dbReference>
<feature type="region of interest" description="Disordered" evidence="1">
    <location>
        <begin position="58"/>
        <end position="199"/>
    </location>
</feature>